<dbReference type="AlphaFoldDB" id="A0AAV9MIG7"/>
<evidence type="ECO:0000313" key="2">
    <source>
        <dbReference type="EMBL" id="KAK4737846.1"/>
    </source>
</evidence>
<dbReference type="Proteomes" id="UP001311915">
    <property type="component" value="Unassembled WGS sequence"/>
</dbReference>
<evidence type="ECO:0000313" key="3">
    <source>
        <dbReference type="Proteomes" id="UP001311915"/>
    </source>
</evidence>
<feature type="domain" description="Reverse transcriptase zinc-binding" evidence="1">
    <location>
        <begin position="2"/>
        <end position="61"/>
    </location>
</feature>
<reference evidence="2 3" key="1">
    <citation type="submission" date="2023-10" db="EMBL/GenBank/DDBJ databases">
        <title>Genome-Wide Identification Analysis in wild type Solanum Pinnatisectum Reveals Some Genes Defensing Phytophthora Infestans.</title>
        <authorList>
            <person name="Sun C."/>
        </authorList>
    </citation>
    <scope>NUCLEOTIDE SEQUENCE [LARGE SCALE GENOMIC DNA]</scope>
    <source>
        <strain evidence="2">LQN</strain>
        <tissue evidence="2">Leaf</tissue>
    </source>
</reference>
<evidence type="ECO:0000259" key="1">
    <source>
        <dbReference type="Pfam" id="PF13966"/>
    </source>
</evidence>
<proteinExistence type="predicted"/>
<sequence>MHLPSKLKQFLWLLNHRRLSTSSFLHSINILQSLLCMLCDLREEETCVHLFLLCRKLAPLWSELGITQQISSLGTSSQYLLHRMGDPRVSHVYREQNKLADVLAAVTITTTFVDTNTIMGNCIVEECRLRPTPVGLCLILVQLRKLYIHHLLVWLFL</sequence>
<organism evidence="2 3">
    <name type="scientific">Solanum pinnatisectum</name>
    <name type="common">tansyleaf nightshade</name>
    <dbReference type="NCBI Taxonomy" id="50273"/>
    <lineage>
        <taxon>Eukaryota</taxon>
        <taxon>Viridiplantae</taxon>
        <taxon>Streptophyta</taxon>
        <taxon>Embryophyta</taxon>
        <taxon>Tracheophyta</taxon>
        <taxon>Spermatophyta</taxon>
        <taxon>Magnoliopsida</taxon>
        <taxon>eudicotyledons</taxon>
        <taxon>Gunneridae</taxon>
        <taxon>Pentapetalae</taxon>
        <taxon>asterids</taxon>
        <taxon>lamiids</taxon>
        <taxon>Solanales</taxon>
        <taxon>Solanaceae</taxon>
        <taxon>Solanoideae</taxon>
        <taxon>Solaneae</taxon>
        <taxon>Solanum</taxon>
    </lineage>
</organism>
<keyword evidence="3" id="KW-1185">Reference proteome</keyword>
<dbReference type="EMBL" id="JAWPEI010000001">
    <property type="protein sequence ID" value="KAK4737846.1"/>
    <property type="molecule type" value="Genomic_DNA"/>
</dbReference>
<name>A0AAV9MIG7_9SOLN</name>
<dbReference type="Pfam" id="PF13966">
    <property type="entry name" value="zf-RVT"/>
    <property type="match status" value="1"/>
</dbReference>
<protein>
    <recommendedName>
        <fullName evidence="1">Reverse transcriptase zinc-binding domain-containing protein</fullName>
    </recommendedName>
</protein>
<comment type="caution">
    <text evidence="2">The sequence shown here is derived from an EMBL/GenBank/DDBJ whole genome shotgun (WGS) entry which is preliminary data.</text>
</comment>
<accession>A0AAV9MIG7</accession>
<gene>
    <name evidence="2" type="ORF">R3W88_001543</name>
</gene>
<dbReference type="InterPro" id="IPR026960">
    <property type="entry name" value="RVT-Znf"/>
</dbReference>